<keyword evidence="2" id="KW-0282">Flagellum</keyword>
<evidence type="ECO:0000313" key="3">
    <source>
        <dbReference type="Proteomes" id="UP001168540"/>
    </source>
</evidence>
<evidence type="ECO:0000313" key="2">
    <source>
        <dbReference type="EMBL" id="MDN0075841.1"/>
    </source>
</evidence>
<dbReference type="InterPro" id="IPR021136">
    <property type="entry name" value="Flagellar_hook_control-like_C"/>
</dbReference>
<protein>
    <submittedName>
        <fullName evidence="2">Flagellar hook-length control protein FliK</fullName>
    </submittedName>
</protein>
<evidence type="ECO:0000259" key="1">
    <source>
        <dbReference type="Pfam" id="PF02120"/>
    </source>
</evidence>
<proteinExistence type="predicted"/>
<feature type="domain" description="Flagellar hook-length control protein-like C-terminal" evidence="1">
    <location>
        <begin position="297"/>
        <end position="373"/>
    </location>
</feature>
<sequence>MINPVNPVLSPVLALANTRLQTEGRLLLEASVLPARLPPLKPGEEVVAQVAERLDGQRFVAVIKDSLFTLDLPARATLKSDTLTLRVAGTSPLTFALVGAAEPEALPGKGLTAVTLSPASRYLTELLTASRDPQPQLRPGSQAATGNASAPLMLLAAGAETHSPVQLAEALKNLVSRSGLFYESHLKSWLEGKLPLSSLRAEPQARLMPSSPSGLQKFSFPSLFAEPEVVNTPGTLRPASDTVRAAASEMGQLVQRQLDTLEQHTLTLALQPWPGAAAALSIAEQRVEEREANGQQGGEPAERSWQTQLALQLPKLGGINANLTLGGGALQLRFHADDPTTVALIREHQERLQSSLAAAGLSLSLMTVNDEHKPG</sequence>
<dbReference type="Gene3D" id="3.30.750.140">
    <property type="match status" value="1"/>
</dbReference>
<dbReference type="RefSeq" id="WP_289830483.1">
    <property type="nucleotide sequence ID" value="NZ_JAUEDK010000022.1"/>
</dbReference>
<dbReference type="Proteomes" id="UP001168540">
    <property type="component" value="Unassembled WGS sequence"/>
</dbReference>
<dbReference type="EMBL" id="JAUEDK010000022">
    <property type="protein sequence ID" value="MDN0075841.1"/>
    <property type="molecule type" value="Genomic_DNA"/>
</dbReference>
<keyword evidence="2" id="KW-0969">Cilium</keyword>
<dbReference type="InterPro" id="IPR038610">
    <property type="entry name" value="FliK-like_C_sf"/>
</dbReference>
<dbReference type="Pfam" id="PF02120">
    <property type="entry name" value="Flg_hook"/>
    <property type="match status" value="1"/>
</dbReference>
<organism evidence="2 3">
    <name type="scientific">Crenobacter oryzisoli</name>
    <dbReference type="NCBI Taxonomy" id="3056844"/>
    <lineage>
        <taxon>Bacteria</taxon>
        <taxon>Pseudomonadati</taxon>
        <taxon>Pseudomonadota</taxon>
        <taxon>Betaproteobacteria</taxon>
        <taxon>Neisseriales</taxon>
        <taxon>Neisseriaceae</taxon>
        <taxon>Crenobacter</taxon>
    </lineage>
</organism>
<name>A0ABT7XPW7_9NEIS</name>
<reference evidence="2" key="1">
    <citation type="submission" date="2023-06" db="EMBL/GenBank/DDBJ databases">
        <authorList>
            <person name="Zhang S."/>
        </authorList>
    </citation>
    <scope>NUCLEOTIDE SEQUENCE</scope>
    <source>
        <strain evidence="2">SG2303</strain>
    </source>
</reference>
<comment type="caution">
    <text evidence="2">The sequence shown here is derived from an EMBL/GenBank/DDBJ whole genome shotgun (WGS) entry which is preliminary data.</text>
</comment>
<accession>A0ABT7XPW7</accession>
<gene>
    <name evidence="2" type="ORF">QU481_13185</name>
</gene>
<keyword evidence="2" id="KW-0966">Cell projection</keyword>
<keyword evidence="3" id="KW-1185">Reference proteome</keyword>